<dbReference type="PROSITE" id="PS00518">
    <property type="entry name" value="ZF_RING_1"/>
    <property type="match status" value="1"/>
</dbReference>
<dbReference type="InterPro" id="IPR039398">
    <property type="entry name" value="Deltex_fam"/>
</dbReference>
<dbReference type="GO" id="GO:0061630">
    <property type="term" value="F:ubiquitin protein ligase activity"/>
    <property type="evidence" value="ECO:0007669"/>
    <property type="project" value="UniProtKB-UniRule"/>
</dbReference>
<dbReference type="Pfam" id="PF18102">
    <property type="entry name" value="DTC"/>
    <property type="match status" value="1"/>
</dbReference>
<evidence type="ECO:0000256" key="1">
    <source>
        <dbReference type="ARBA" id="ARBA00000900"/>
    </source>
</evidence>
<dbReference type="EMBL" id="NEDP02003225">
    <property type="protein sequence ID" value="OWF49178.1"/>
    <property type="molecule type" value="Genomic_DNA"/>
</dbReference>
<dbReference type="InterPro" id="IPR039396">
    <property type="entry name" value="Deltex_C"/>
</dbReference>
<dbReference type="SUPFAM" id="SSF57850">
    <property type="entry name" value="RING/U-box"/>
    <property type="match status" value="1"/>
</dbReference>
<evidence type="ECO:0000256" key="8">
    <source>
        <dbReference type="PROSITE-ProRule" id="PRU00175"/>
    </source>
</evidence>
<dbReference type="Gene3D" id="3.30.40.10">
    <property type="entry name" value="Zinc/RING finger domain, C3HC4 (zinc finger)"/>
    <property type="match status" value="1"/>
</dbReference>
<evidence type="ECO:0000313" key="12">
    <source>
        <dbReference type="EMBL" id="OWF49178.1"/>
    </source>
</evidence>
<proteinExistence type="inferred from homology"/>
<dbReference type="SUPFAM" id="SSF52949">
    <property type="entry name" value="Macro domain-like"/>
    <property type="match status" value="1"/>
</dbReference>
<comment type="subcellular location">
    <subcellularLocation>
        <location evidence="9">Cytoplasm</location>
    </subcellularLocation>
</comment>
<keyword evidence="7 9" id="KW-0862">Zinc</keyword>
<organism evidence="12 13">
    <name type="scientific">Mizuhopecten yessoensis</name>
    <name type="common">Japanese scallop</name>
    <name type="synonym">Patinopecten yessoensis</name>
    <dbReference type="NCBI Taxonomy" id="6573"/>
    <lineage>
        <taxon>Eukaryota</taxon>
        <taxon>Metazoa</taxon>
        <taxon>Spiralia</taxon>
        <taxon>Lophotrochozoa</taxon>
        <taxon>Mollusca</taxon>
        <taxon>Bivalvia</taxon>
        <taxon>Autobranchia</taxon>
        <taxon>Pteriomorphia</taxon>
        <taxon>Pectinida</taxon>
        <taxon>Pectinoidea</taxon>
        <taxon>Pectinidae</taxon>
        <taxon>Mizuhopecten</taxon>
    </lineage>
</organism>
<evidence type="ECO:0000256" key="10">
    <source>
        <dbReference type="SAM" id="MobiDB-lite"/>
    </source>
</evidence>
<feature type="region of interest" description="Disordered" evidence="10">
    <location>
        <begin position="213"/>
        <end position="277"/>
    </location>
</feature>
<dbReference type="UniPathway" id="UPA00143"/>
<dbReference type="AlphaFoldDB" id="A0A210QKA6"/>
<comment type="similarity">
    <text evidence="3 9">Belongs to the Deltex family.</text>
</comment>
<dbReference type="InterPro" id="IPR043472">
    <property type="entry name" value="Macro_dom-like"/>
</dbReference>
<dbReference type="InterPro" id="IPR039399">
    <property type="entry name" value="Deltex_C_sf"/>
</dbReference>
<dbReference type="PROSITE" id="PS50089">
    <property type="entry name" value="ZF_RING_2"/>
    <property type="match status" value="1"/>
</dbReference>
<feature type="compositionally biased region" description="Polar residues" evidence="10">
    <location>
        <begin position="231"/>
        <end position="249"/>
    </location>
</feature>
<dbReference type="Proteomes" id="UP000242188">
    <property type="component" value="Unassembled WGS sequence"/>
</dbReference>
<evidence type="ECO:0000256" key="7">
    <source>
        <dbReference type="ARBA" id="ARBA00022833"/>
    </source>
</evidence>
<evidence type="ECO:0000259" key="11">
    <source>
        <dbReference type="PROSITE" id="PS50089"/>
    </source>
</evidence>
<dbReference type="InterPro" id="IPR013083">
    <property type="entry name" value="Znf_RING/FYVE/PHD"/>
</dbReference>
<comment type="caution">
    <text evidence="12">The sequence shown here is derived from an EMBL/GenBank/DDBJ whole genome shotgun (WGS) entry which is preliminary data.</text>
</comment>
<dbReference type="InterPro" id="IPR001841">
    <property type="entry name" value="Znf_RING"/>
</dbReference>
<protein>
    <recommendedName>
        <fullName evidence="9">E3 ubiquitin-protein ligase</fullName>
        <ecNumber evidence="9">2.3.2.27</ecNumber>
    </recommendedName>
</protein>
<keyword evidence="9" id="KW-0963">Cytoplasm</keyword>
<evidence type="ECO:0000256" key="3">
    <source>
        <dbReference type="ARBA" id="ARBA00009413"/>
    </source>
</evidence>
<dbReference type="InterPro" id="IPR017907">
    <property type="entry name" value="Znf_RING_CS"/>
</dbReference>
<dbReference type="Pfam" id="PF13639">
    <property type="entry name" value="zf-RING_2"/>
    <property type="match status" value="1"/>
</dbReference>
<dbReference type="GO" id="GO:0016567">
    <property type="term" value="P:protein ubiquitination"/>
    <property type="evidence" value="ECO:0007669"/>
    <property type="project" value="UniProtKB-UniRule"/>
</dbReference>
<comment type="catalytic activity">
    <reaction evidence="1 9">
        <text>S-ubiquitinyl-[E2 ubiquitin-conjugating enzyme]-L-cysteine + [acceptor protein]-L-lysine = [E2 ubiquitin-conjugating enzyme]-L-cysteine + N(6)-ubiquitinyl-[acceptor protein]-L-lysine.</text>
        <dbReference type="EC" id="2.3.2.27"/>
    </reaction>
</comment>
<evidence type="ECO:0000256" key="5">
    <source>
        <dbReference type="ARBA" id="ARBA00022723"/>
    </source>
</evidence>
<gene>
    <name evidence="12" type="ORF">KP79_PYT23942</name>
</gene>
<dbReference type="STRING" id="6573.A0A210QKA6"/>
<dbReference type="GO" id="GO:0008270">
    <property type="term" value="F:zinc ion binding"/>
    <property type="evidence" value="ECO:0007669"/>
    <property type="project" value="UniProtKB-KW"/>
</dbReference>
<dbReference type="Gene3D" id="3.30.390.130">
    <property type="match status" value="1"/>
</dbReference>
<dbReference type="EC" id="2.3.2.27" evidence="9"/>
<keyword evidence="4 9" id="KW-0808">Transferase</keyword>
<keyword evidence="6 8" id="KW-0863">Zinc-finger</keyword>
<comment type="pathway">
    <text evidence="2 9">Protein modification; protein ubiquitination.</text>
</comment>
<accession>A0A210QKA6</accession>
<evidence type="ECO:0000256" key="2">
    <source>
        <dbReference type="ARBA" id="ARBA00004906"/>
    </source>
</evidence>
<evidence type="ECO:0000256" key="6">
    <source>
        <dbReference type="ARBA" id="ARBA00022771"/>
    </source>
</evidence>
<feature type="domain" description="RING-type" evidence="11">
    <location>
        <begin position="396"/>
        <end position="437"/>
    </location>
</feature>
<evidence type="ECO:0000313" key="13">
    <source>
        <dbReference type="Proteomes" id="UP000242188"/>
    </source>
</evidence>
<name>A0A210QKA6_MIZYE</name>
<dbReference type="GO" id="GO:0007219">
    <property type="term" value="P:Notch signaling pathway"/>
    <property type="evidence" value="ECO:0007669"/>
    <property type="project" value="InterPro"/>
</dbReference>
<evidence type="ECO:0000256" key="9">
    <source>
        <dbReference type="RuleBase" id="RU367105"/>
    </source>
</evidence>
<dbReference type="Gene3D" id="3.40.220.10">
    <property type="entry name" value="Leucine Aminopeptidase, subunit E, domain 1"/>
    <property type="match status" value="1"/>
</dbReference>
<keyword evidence="13" id="KW-1185">Reference proteome</keyword>
<dbReference type="GO" id="GO:0005737">
    <property type="term" value="C:cytoplasm"/>
    <property type="evidence" value="ECO:0007669"/>
    <property type="project" value="UniProtKB-SubCell"/>
</dbReference>
<dbReference type="OrthoDB" id="527344at2759"/>
<dbReference type="CDD" id="cd09633">
    <property type="entry name" value="Deltex_C"/>
    <property type="match status" value="1"/>
</dbReference>
<sequence>MKLGLYVNDNIVYNNRYVKGESMGNQESKGDQNQQDSQKEIFIHTFSEDLLSDQVDGIVCFTDRNWSSDNLCCQLLAKHGGNQYASERQAIKHDNKDCQPGNVYVGDSGMLPCKKVFFCVVTENELTEGSGRYDQKAVTMVTNILDKASREEFFSLAIIIEGNDAGPNPTCLIPLIYCKFLLLSSTLQEIHLVALDEALIDLMQKVLRESHQLSVSQESVPGDQGPRNRSPPDNENLTADTRQDTSTQDKPPGSVENGTTQESAENSASEEGGGVDESYVNNIMGIEDVKIQPSTDDPRDEVDETELGAVGGLSPATPEFTQYCYSSNSDDGYEDDDKITKTMFKRGDSTISTASQEDNLDFVNILNSASVKKGMKHLAPIVDPVSPASPAKTFVCSICMEEKGPLLLKTLDKCRHMFCKECITKHLQIQGTCPICKHRYSDPQGNQPDGVMSYFIAEDTNLAGYESVGTIVIEYDIPDGIQSECHPNPGHAYKGLHRSAFLPDNPDGQRILLLLQKAFDKKLIFTVGTSITTGRENVTTWNDIHHKTNIKGGAQRFGYPDPTYLRRVYDELIAKGITEEE</sequence>
<evidence type="ECO:0000256" key="4">
    <source>
        <dbReference type="ARBA" id="ARBA00022679"/>
    </source>
</evidence>
<keyword evidence="5 9" id="KW-0479">Metal-binding</keyword>
<reference evidence="12 13" key="1">
    <citation type="journal article" date="2017" name="Nat. Ecol. Evol.">
        <title>Scallop genome provides insights into evolution of bilaterian karyotype and development.</title>
        <authorList>
            <person name="Wang S."/>
            <person name="Zhang J."/>
            <person name="Jiao W."/>
            <person name="Li J."/>
            <person name="Xun X."/>
            <person name="Sun Y."/>
            <person name="Guo X."/>
            <person name="Huan P."/>
            <person name="Dong B."/>
            <person name="Zhang L."/>
            <person name="Hu X."/>
            <person name="Sun X."/>
            <person name="Wang J."/>
            <person name="Zhao C."/>
            <person name="Wang Y."/>
            <person name="Wang D."/>
            <person name="Huang X."/>
            <person name="Wang R."/>
            <person name="Lv J."/>
            <person name="Li Y."/>
            <person name="Zhang Z."/>
            <person name="Liu B."/>
            <person name="Lu W."/>
            <person name="Hui Y."/>
            <person name="Liang J."/>
            <person name="Zhou Z."/>
            <person name="Hou R."/>
            <person name="Li X."/>
            <person name="Liu Y."/>
            <person name="Li H."/>
            <person name="Ning X."/>
            <person name="Lin Y."/>
            <person name="Zhao L."/>
            <person name="Xing Q."/>
            <person name="Dou J."/>
            <person name="Li Y."/>
            <person name="Mao J."/>
            <person name="Guo H."/>
            <person name="Dou H."/>
            <person name="Li T."/>
            <person name="Mu C."/>
            <person name="Jiang W."/>
            <person name="Fu Q."/>
            <person name="Fu X."/>
            <person name="Miao Y."/>
            <person name="Liu J."/>
            <person name="Yu Q."/>
            <person name="Li R."/>
            <person name="Liao H."/>
            <person name="Li X."/>
            <person name="Kong Y."/>
            <person name="Jiang Z."/>
            <person name="Chourrout D."/>
            <person name="Li R."/>
            <person name="Bao Z."/>
        </authorList>
    </citation>
    <scope>NUCLEOTIDE SEQUENCE [LARGE SCALE GENOMIC DNA]</scope>
    <source>
        <strain evidence="12 13">PY_sf001</strain>
    </source>
</reference>
<dbReference type="PANTHER" id="PTHR12622">
    <property type="entry name" value="DELTEX-RELATED"/>
    <property type="match status" value="1"/>
</dbReference>
<dbReference type="SMART" id="SM00184">
    <property type="entry name" value="RING"/>
    <property type="match status" value="1"/>
</dbReference>